<dbReference type="RefSeq" id="WP_105217960.1">
    <property type="nucleotide sequence ID" value="NZ_CAWNSU010000061.1"/>
</dbReference>
<name>A0A6N8FYR6_9CHRO</name>
<comment type="similarity">
    <text evidence="4">Belongs to the GART family.</text>
</comment>
<evidence type="ECO:0000256" key="3">
    <source>
        <dbReference type="ARBA" id="ARBA00022755"/>
    </source>
</evidence>
<comment type="catalytic activity">
    <reaction evidence="4">
        <text>N(1)-(5-phospho-beta-D-ribosyl)glycinamide + (6R)-10-formyltetrahydrofolate = N(2)-formyl-N(1)-(5-phospho-beta-D-ribosyl)glycinamide + (6S)-5,6,7,8-tetrahydrofolate + H(+)</text>
        <dbReference type="Rhea" id="RHEA:15053"/>
        <dbReference type="ChEBI" id="CHEBI:15378"/>
        <dbReference type="ChEBI" id="CHEBI:57453"/>
        <dbReference type="ChEBI" id="CHEBI:143788"/>
        <dbReference type="ChEBI" id="CHEBI:147286"/>
        <dbReference type="ChEBI" id="CHEBI:195366"/>
        <dbReference type="EC" id="2.1.2.2"/>
    </reaction>
</comment>
<evidence type="ECO:0000256" key="4">
    <source>
        <dbReference type="HAMAP-Rule" id="MF_01930"/>
    </source>
</evidence>
<dbReference type="OrthoDB" id="9806170at2"/>
<dbReference type="Pfam" id="PF00551">
    <property type="entry name" value="Formyl_trans_N"/>
    <property type="match status" value="1"/>
</dbReference>
<feature type="site" description="Raises pKa of active site His" evidence="4">
    <location>
        <position position="175"/>
    </location>
</feature>
<dbReference type="CDD" id="cd08645">
    <property type="entry name" value="FMT_core_GART"/>
    <property type="match status" value="1"/>
</dbReference>
<dbReference type="GO" id="GO:0005829">
    <property type="term" value="C:cytosol"/>
    <property type="evidence" value="ECO:0007669"/>
    <property type="project" value="TreeGrafter"/>
</dbReference>
<feature type="active site" description="Proton donor" evidence="4">
    <location>
        <position position="139"/>
    </location>
</feature>
<dbReference type="GO" id="GO:0004644">
    <property type="term" value="F:phosphoribosylglycinamide formyltransferase activity"/>
    <property type="evidence" value="ECO:0007669"/>
    <property type="project" value="UniProtKB-UniRule"/>
</dbReference>
<dbReference type="SUPFAM" id="SSF53328">
    <property type="entry name" value="Formyltransferase"/>
    <property type="match status" value="1"/>
</dbReference>
<dbReference type="EMBL" id="NAPY01000035">
    <property type="protein sequence ID" value="MUL38290.1"/>
    <property type="molecule type" value="Genomic_DNA"/>
</dbReference>
<evidence type="ECO:0000256" key="2">
    <source>
        <dbReference type="ARBA" id="ARBA00022679"/>
    </source>
</evidence>
<keyword evidence="2 4" id="KW-0808">Transferase</keyword>
<sequence length="220" mass="24094">MSSNLDHFSLDSTLSLVSPSVSLRDITLEVPLKLGILASGNGSNFEAIAEAIAQGKLNAQIQVLIYNNPEAKAAKRAQDRGIPAILLNHRDFVSRENLDAQIVKTLRKYDVEWVIMAGWMRIVTPVLINAFPNRMINIHPSLLPSFKGVRAIEQALAAKVKITGCTAHFVSLEVDSGTILLQAAVPILPNDTSETLHARIQVQEHRILPQAIALAAYQHK</sequence>
<comment type="pathway">
    <text evidence="1 4">Purine metabolism; IMP biosynthesis via de novo pathway; N(2)-formyl-N(1)-(5-phospho-D-ribosyl)glycinamide from N(1)-(5-phospho-D-ribosyl)glycinamide (10-formyl THF route): step 1/1.</text>
</comment>
<dbReference type="PANTHER" id="PTHR43369:SF2">
    <property type="entry name" value="PHOSPHORIBOSYLGLYCINAMIDE FORMYLTRANSFERASE"/>
    <property type="match status" value="1"/>
</dbReference>
<dbReference type="GO" id="GO:0006189">
    <property type="term" value="P:'de novo' IMP biosynthetic process"/>
    <property type="evidence" value="ECO:0007669"/>
    <property type="project" value="UniProtKB-UniRule"/>
</dbReference>
<proteinExistence type="inferred from homology"/>
<dbReference type="Gene3D" id="3.40.50.170">
    <property type="entry name" value="Formyl transferase, N-terminal domain"/>
    <property type="match status" value="1"/>
</dbReference>
<dbReference type="EC" id="2.1.2.2" evidence="4"/>
<dbReference type="PANTHER" id="PTHR43369">
    <property type="entry name" value="PHOSPHORIBOSYLGLYCINAMIDE FORMYLTRANSFERASE"/>
    <property type="match status" value="1"/>
</dbReference>
<feature type="binding site" evidence="4">
    <location>
        <begin position="42"/>
        <end position="44"/>
    </location>
    <ligand>
        <name>N(1)-(5-phospho-beta-D-ribosyl)glycinamide</name>
        <dbReference type="ChEBI" id="CHEBI:143788"/>
    </ligand>
</feature>
<reference evidence="6 7" key="1">
    <citation type="journal article" date="2019" name="Front. Microbiol.">
        <title>Genomic Features for Desiccation Tolerance and Sugar Biosynthesis in the Extremophile Gloeocapsopsis sp. UTEX B3054.</title>
        <authorList>
            <person name="Urrejola C."/>
            <person name="Alcorta J."/>
            <person name="Salas L."/>
            <person name="Vasquez M."/>
            <person name="Polz M.F."/>
            <person name="Vicuna R."/>
            <person name="Diez B."/>
        </authorList>
    </citation>
    <scope>NUCLEOTIDE SEQUENCE [LARGE SCALE GENOMIC DNA]</scope>
    <source>
        <strain evidence="6 7">1H9</strain>
    </source>
</reference>
<feature type="binding site" evidence="4">
    <location>
        <position position="137"/>
    </location>
    <ligand>
        <name>(6R)-10-formyltetrahydrofolate</name>
        <dbReference type="ChEBI" id="CHEBI:195366"/>
    </ligand>
</feature>
<evidence type="ECO:0000313" key="6">
    <source>
        <dbReference type="EMBL" id="MUL38290.1"/>
    </source>
</evidence>
<keyword evidence="3 4" id="KW-0658">Purine biosynthesis</keyword>
<protein>
    <recommendedName>
        <fullName evidence="4">Phosphoribosylglycinamide formyltransferase</fullName>
        <ecNumber evidence="4">2.1.2.2</ecNumber>
    </recommendedName>
    <alternativeName>
        <fullName evidence="4">5'-phosphoribosylglycinamide transformylase</fullName>
    </alternativeName>
    <alternativeName>
        <fullName evidence="4">GAR transformylase</fullName>
        <shortName evidence="4">GART</shortName>
    </alternativeName>
</protein>
<accession>A0A6N8FYR6</accession>
<comment type="function">
    <text evidence="4">Catalyzes the transfer of a formyl group from 10-formyltetrahydrofolate to 5-phospho-ribosyl-glycinamide (GAR), producing 5-phospho-ribosyl-N-formylglycinamide (FGAR) and tetrahydrofolate.</text>
</comment>
<dbReference type="InterPro" id="IPR002376">
    <property type="entry name" value="Formyl_transf_N"/>
</dbReference>
<evidence type="ECO:0000259" key="5">
    <source>
        <dbReference type="Pfam" id="PF00551"/>
    </source>
</evidence>
<organism evidence="6 7">
    <name type="scientific">Gloeocapsopsis dulcis AAB1 = 1H9</name>
    <dbReference type="NCBI Taxonomy" id="1433147"/>
    <lineage>
        <taxon>Bacteria</taxon>
        <taxon>Bacillati</taxon>
        <taxon>Cyanobacteriota</taxon>
        <taxon>Cyanophyceae</taxon>
        <taxon>Oscillatoriophycideae</taxon>
        <taxon>Chroococcales</taxon>
        <taxon>Chroococcaceae</taxon>
        <taxon>Gloeocapsopsis</taxon>
        <taxon>Gloeocapsopsis dulcis</taxon>
    </lineage>
</organism>
<keyword evidence="7" id="KW-1185">Reference proteome</keyword>
<evidence type="ECO:0000313" key="7">
    <source>
        <dbReference type="Proteomes" id="UP000441797"/>
    </source>
</evidence>
<dbReference type="NCBIfam" id="TIGR00639">
    <property type="entry name" value="PurN"/>
    <property type="match status" value="1"/>
</dbReference>
<dbReference type="UniPathway" id="UPA00074">
    <property type="reaction ID" value="UER00126"/>
</dbReference>
<gene>
    <name evidence="4" type="primary">purN</name>
    <name evidence="6" type="ORF">BWI75_18640</name>
</gene>
<evidence type="ECO:0000256" key="1">
    <source>
        <dbReference type="ARBA" id="ARBA00005054"/>
    </source>
</evidence>
<dbReference type="Proteomes" id="UP000441797">
    <property type="component" value="Unassembled WGS sequence"/>
</dbReference>
<dbReference type="InterPro" id="IPR036477">
    <property type="entry name" value="Formyl_transf_N_sf"/>
</dbReference>
<feature type="binding site" evidence="4">
    <location>
        <position position="95"/>
    </location>
    <ligand>
        <name>(6R)-10-formyltetrahydrofolate</name>
        <dbReference type="ChEBI" id="CHEBI:195366"/>
    </ligand>
</feature>
<feature type="domain" description="Formyl transferase N-terminal" evidence="5">
    <location>
        <begin position="33"/>
        <end position="212"/>
    </location>
</feature>
<dbReference type="HAMAP" id="MF_01930">
    <property type="entry name" value="PurN"/>
    <property type="match status" value="1"/>
</dbReference>
<dbReference type="AlphaFoldDB" id="A0A6N8FYR6"/>
<dbReference type="InterPro" id="IPR004607">
    <property type="entry name" value="GART"/>
</dbReference>
<feature type="binding site" evidence="4">
    <location>
        <begin position="120"/>
        <end position="123"/>
    </location>
    <ligand>
        <name>(6R)-10-formyltetrahydrofolate</name>
        <dbReference type="ChEBI" id="CHEBI:195366"/>
    </ligand>
</feature>
<comment type="caution">
    <text evidence="6">The sequence shown here is derived from an EMBL/GenBank/DDBJ whole genome shotgun (WGS) entry which is preliminary data.</text>
</comment>